<gene>
    <name evidence="10" type="ORF">CH333_09620</name>
</gene>
<organism evidence="10 11">
    <name type="scientific">candidate division WOR-3 bacterium JGI_Cruoil_03_44_89</name>
    <dbReference type="NCBI Taxonomy" id="1973748"/>
    <lineage>
        <taxon>Bacteria</taxon>
        <taxon>Bacteria division WOR-3</taxon>
    </lineage>
</organism>
<comment type="catalytic activity">
    <reaction evidence="8">
        <text>dTTP + alpha-D-glucose 1-phosphate + H(+) = dTDP-alpha-D-glucose + diphosphate</text>
        <dbReference type="Rhea" id="RHEA:15225"/>
        <dbReference type="ChEBI" id="CHEBI:15378"/>
        <dbReference type="ChEBI" id="CHEBI:33019"/>
        <dbReference type="ChEBI" id="CHEBI:37568"/>
        <dbReference type="ChEBI" id="CHEBI:57477"/>
        <dbReference type="ChEBI" id="CHEBI:58601"/>
        <dbReference type="EC" id="2.7.7.24"/>
    </reaction>
</comment>
<dbReference type="PANTHER" id="PTHR43532:SF1">
    <property type="entry name" value="GLUCOSE-1-PHOSPHATE THYMIDYLYLTRANSFERASE 1"/>
    <property type="match status" value="1"/>
</dbReference>
<dbReference type="Gene3D" id="3.90.550.10">
    <property type="entry name" value="Spore Coat Polysaccharide Biosynthesis Protein SpsA, Chain A"/>
    <property type="match status" value="1"/>
</dbReference>
<name>A0A235BNP3_UNCW3</name>
<protein>
    <recommendedName>
        <fullName evidence="3">glucose-1-phosphate thymidylyltransferase</fullName>
        <ecNumber evidence="3">2.7.7.24</ecNumber>
    </recommendedName>
</protein>
<evidence type="ECO:0000256" key="1">
    <source>
        <dbReference type="ARBA" id="ARBA00001946"/>
    </source>
</evidence>
<keyword evidence="7" id="KW-0460">Magnesium</keyword>
<dbReference type="InterPro" id="IPR005835">
    <property type="entry name" value="NTP_transferase_dom"/>
</dbReference>
<dbReference type="PANTHER" id="PTHR43532">
    <property type="entry name" value="GLUCOSE-1-PHOSPHATE THYMIDYLYLTRANSFERASE"/>
    <property type="match status" value="1"/>
</dbReference>
<comment type="similarity">
    <text evidence="2">Belongs to the glucose-1-phosphate thymidylyltransferase family.</text>
</comment>
<sequence length="252" mass="28112">MKGVVLAGGLGTRLYPLTKITNKHLLPVYDLPMVYYPIMTLREAGIDEILMVTGGNSVGEFLRLMGDGTKFGLRGLHYTYQEREGGIADAIYLARKFVGDDSFCVILGDNILDGSIRECISNFVDGAMIFIKEVDDPREYGVAILDGKKVKGIVEKPEKPPSNYAVIGAYVYTGEVFDIIRKLKPSERGELEVTDVNNEYIKQGRLTYEIFEGYWGDAGASVDALLDVNNYVARRKKEDPNLWRICPNVNIP</sequence>
<dbReference type="AlphaFoldDB" id="A0A235BNP3"/>
<dbReference type="Proteomes" id="UP000215215">
    <property type="component" value="Unassembled WGS sequence"/>
</dbReference>
<dbReference type="GO" id="GO:0008879">
    <property type="term" value="F:glucose-1-phosphate thymidylyltransferase activity"/>
    <property type="evidence" value="ECO:0007669"/>
    <property type="project" value="UniProtKB-EC"/>
</dbReference>
<evidence type="ECO:0000256" key="4">
    <source>
        <dbReference type="ARBA" id="ARBA00022679"/>
    </source>
</evidence>
<dbReference type="EC" id="2.7.7.24" evidence="3"/>
<evidence type="ECO:0000256" key="7">
    <source>
        <dbReference type="ARBA" id="ARBA00022842"/>
    </source>
</evidence>
<reference evidence="10 11" key="1">
    <citation type="submission" date="2017-07" db="EMBL/GenBank/DDBJ databases">
        <title>Recovery of genomes from metagenomes via a dereplication, aggregation, and scoring strategy.</title>
        <authorList>
            <person name="Sieber C.M."/>
            <person name="Probst A.J."/>
            <person name="Sharrar A."/>
            <person name="Thomas B.C."/>
            <person name="Hess M."/>
            <person name="Tringe S.G."/>
            <person name="Banfield J.F."/>
        </authorList>
    </citation>
    <scope>NUCLEOTIDE SEQUENCE [LARGE SCALE GENOMIC DNA]</scope>
    <source>
        <strain evidence="10">JGI_Cruoil_03_44_89</strain>
    </source>
</reference>
<comment type="caution">
    <text evidence="10">The sequence shown here is derived from an EMBL/GenBank/DDBJ whole genome shotgun (WGS) entry which is preliminary data.</text>
</comment>
<dbReference type="InterPro" id="IPR005907">
    <property type="entry name" value="G1P_thy_trans_s"/>
</dbReference>
<comment type="cofactor">
    <cofactor evidence="1">
        <name>Mg(2+)</name>
        <dbReference type="ChEBI" id="CHEBI:18420"/>
    </cofactor>
</comment>
<keyword evidence="5" id="KW-0548">Nucleotidyltransferase</keyword>
<dbReference type="EMBL" id="NOZQ01000212">
    <property type="protein sequence ID" value="OYD13861.1"/>
    <property type="molecule type" value="Genomic_DNA"/>
</dbReference>
<evidence type="ECO:0000256" key="6">
    <source>
        <dbReference type="ARBA" id="ARBA00022723"/>
    </source>
</evidence>
<evidence type="ECO:0000256" key="5">
    <source>
        <dbReference type="ARBA" id="ARBA00022695"/>
    </source>
</evidence>
<evidence type="ECO:0000313" key="11">
    <source>
        <dbReference type="Proteomes" id="UP000215215"/>
    </source>
</evidence>
<accession>A0A235BNP3</accession>
<proteinExistence type="inferred from homology"/>
<dbReference type="SUPFAM" id="SSF53448">
    <property type="entry name" value="Nucleotide-diphospho-sugar transferases"/>
    <property type="match status" value="1"/>
</dbReference>
<keyword evidence="10" id="KW-0946">Virion</keyword>
<keyword evidence="10" id="KW-0167">Capsid protein</keyword>
<evidence type="ECO:0000256" key="8">
    <source>
        <dbReference type="ARBA" id="ARBA00049336"/>
    </source>
</evidence>
<evidence type="ECO:0000256" key="2">
    <source>
        <dbReference type="ARBA" id="ARBA00010480"/>
    </source>
</evidence>
<dbReference type="Pfam" id="PF00483">
    <property type="entry name" value="NTP_transferase"/>
    <property type="match status" value="1"/>
</dbReference>
<dbReference type="InterPro" id="IPR029044">
    <property type="entry name" value="Nucleotide-diphossugar_trans"/>
</dbReference>
<keyword evidence="6" id="KW-0479">Metal-binding</keyword>
<evidence type="ECO:0000313" key="10">
    <source>
        <dbReference type="EMBL" id="OYD13861.1"/>
    </source>
</evidence>
<feature type="domain" description="Nucleotidyl transferase" evidence="9">
    <location>
        <begin position="2"/>
        <end position="233"/>
    </location>
</feature>
<evidence type="ECO:0000259" key="9">
    <source>
        <dbReference type="Pfam" id="PF00483"/>
    </source>
</evidence>
<keyword evidence="4" id="KW-0808">Transferase</keyword>
<evidence type="ECO:0000256" key="3">
    <source>
        <dbReference type="ARBA" id="ARBA00012461"/>
    </source>
</evidence>
<dbReference type="GO" id="GO:0046872">
    <property type="term" value="F:metal ion binding"/>
    <property type="evidence" value="ECO:0007669"/>
    <property type="project" value="UniProtKB-KW"/>
</dbReference>